<evidence type="ECO:0000259" key="2">
    <source>
        <dbReference type="Pfam" id="PF25954"/>
    </source>
</evidence>
<dbReference type="OrthoDB" id="9806939at2"/>
<evidence type="ECO:0000259" key="3">
    <source>
        <dbReference type="Pfam" id="PF25967"/>
    </source>
</evidence>
<dbReference type="Gene3D" id="2.40.420.20">
    <property type="match status" value="1"/>
</dbReference>
<dbReference type="AlphaFoldDB" id="A0A5J6WJI3"/>
<dbReference type="InterPro" id="IPR058627">
    <property type="entry name" value="MdtA-like_C"/>
</dbReference>
<dbReference type="Pfam" id="PF25973">
    <property type="entry name" value="BSH_CzcB"/>
    <property type="match status" value="1"/>
</dbReference>
<name>A0A5J6WJI3_MORMI</name>
<evidence type="ECO:0000313" key="6">
    <source>
        <dbReference type="Proteomes" id="UP000327424"/>
    </source>
</evidence>
<dbReference type="GO" id="GO:0015562">
    <property type="term" value="F:efflux transmembrane transporter activity"/>
    <property type="evidence" value="ECO:0007669"/>
    <property type="project" value="TreeGrafter"/>
</dbReference>
<dbReference type="GO" id="GO:1990281">
    <property type="term" value="C:efflux pump complex"/>
    <property type="evidence" value="ECO:0007669"/>
    <property type="project" value="TreeGrafter"/>
</dbReference>
<dbReference type="PANTHER" id="PTHR30469">
    <property type="entry name" value="MULTIDRUG RESISTANCE PROTEIN MDTA"/>
    <property type="match status" value="1"/>
</dbReference>
<accession>A0A5J6WJI3</accession>
<dbReference type="PANTHER" id="PTHR30469:SF11">
    <property type="entry name" value="BLL4320 PROTEIN"/>
    <property type="match status" value="1"/>
</dbReference>
<dbReference type="InterPro" id="IPR058792">
    <property type="entry name" value="Beta-barrel_RND_2"/>
</dbReference>
<reference evidence="5 6" key="1">
    <citation type="submission" date="2019-09" db="EMBL/GenBank/DDBJ databases">
        <title>Hybrid Assembly of the complete Genome of the Deep-Sea Bacterium Moritella marina from long Nanopore and Illumina reads.</title>
        <authorList>
            <person name="Magin S."/>
            <person name="Georgoulis A."/>
            <person name="Papadimitriou K."/>
            <person name="Iliakis G."/>
            <person name="Vorgias C.E."/>
        </authorList>
    </citation>
    <scope>NUCLEOTIDE SEQUENCE [LARGE SCALE GENOMIC DNA]</scope>
    <source>
        <strain evidence="5 6">MP-1</strain>
    </source>
</reference>
<dbReference type="Pfam" id="PF25954">
    <property type="entry name" value="Beta-barrel_RND_2"/>
    <property type="match status" value="1"/>
</dbReference>
<feature type="domain" description="CzcB-like barrel-sandwich hybrid" evidence="4">
    <location>
        <begin position="70"/>
        <end position="196"/>
    </location>
</feature>
<protein>
    <submittedName>
        <fullName evidence="5">Efflux RND transporter periplasmic adaptor subunit</fullName>
    </submittedName>
</protein>
<dbReference type="SUPFAM" id="SSF111369">
    <property type="entry name" value="HlyD-like secretion proteins"/>
    <property type="match status" value="1"/>
</dbReference>
<dbReference type="Proteomes" id="UP000327424">
    <property type="component" value="Chromosome"/>
</dbReference>
<evidence type="ECO:0000256" key="1">
    <source>
        <dbReference type="ARBA" id="ARBA00009477"/>
    </source>
</evidence>
<sequence length="369" mass="40709">MKKWTLAMLLIALALFGSVIGFNLFKQQKIAEFMANRPEPEFPVTVVDIKTSDWIPTIQAIGFIEPNQGVEISNEIAGKIDRISFDSGTKVTKGQLLVNLDSRVEKANLKSSQAKLNASKSKFLRYEALYKKNAVSKEALDESEAAYSSLLADIESQKAVIERRQIRAPFDGEVGLRNVFLGEFLSVGTSIVRLEDSSVMRLRFTVPQTQISKVYLGQVVEIFVDSYPDTAFSGKISAIEPAVNYQSGLIQIQADIPNNDSQLRSGMFARANVILPTVEKQITVPQTAITFTLYGDNVYIVNEDENGDLRVTQSVVKVGERIDAIAHVLEGVKAGDKIVTSGQVRLSNHAKVRIIENDTLKVPAETPML</sequence>
<dbReference type="EMBL" id="CP044399">
    <property type="protein sequence ID" value="QFI37418.1"/>
    <property type="molecule type" value="Genomic_DNA"/>
</dbReference>
<feature type="domain" description="CusB-like beta-barrel" evidence="2">
    <location>
        <begin position="203"/>
        <end position="273"/>
    </location>
</feature>
<comment type="similarity">
    <text evidence="1">Belongs to the membrane fusion protein (MFP) (TC 8.A.1) family.</text>
</comment>
<organism evidence="5 6">
    <name type="scientific">Moritella marina ATCC 15381</name>
    <dbReference type="NCBI Taxonomy" id="1202962"/>
    <lineage>
        <taxon>Bacteria</taxon>
        <taxon>Pseudomonadati</taxon>
        <taxon>Pseudomonadota</taxon>
        <taxon>Gammaproteobacteria</taxon>
        <taxon>Alteromonadales</taxon>
        <taxon>Moritellaceae</taxon>
        <taxon>Moritella</taxon>
    </lineage>
</organism>
<dbReference type="Gene3D" id="1.10.287.470">
    <property type="entry name" value="Helix hairpin bin"/>
    <property type="match status" value="1"/>
</dbReference>
<dbReference type="FunFam" id="2.40.30.170:FF:000010">
    <property type="entry name" value="Efflux RND transporter periplasmic adaptor subunit"/>
    <property type="match status" value="1"/>
</dbReference>
<evidence type="ECO:0000313" key="5">
    <source>
        <dbReference type="EMBL" id="QFI37418.1"/>
    </source>
</evidence>
<dbReference type="Pfam" id="PF25967">
    <property type="entry name" value="RND-MFP_C"/>
    <property type="match status" value="1"/>
</dbReference>
<dbReference type="InterPro" id="IPR058647">
    <property type="entry name" value="BSH_CzcB-like"/>
</dbReference>
<dbReference type="KEGG" id="mmaa:FR932_06025"/>
<keyword evidence="6" id="KW-1185">Reference proteome</keyword>
<gene>
    <name evidence="5" type="ORF">FR932_06025</name>
</gene>
<dbReference type="InterPro" id="IPR006143">
    <property type="entry name" value="RND_pump_MFP"/>
</dbReference>
<dbReference type="NCBIfam" id="TIGR01730">
    <property type="entry name" value="RND_mfp"/>
    <property type="match status" value="1"/>
</dbReference>
<feature type="domain" description="Multidrug resistance protein MdtA-like C-terminal permuted SH3" evidence="3">
    <location>
        <begin position="282"/>
        <end position="342"/>
    </location>
</feature>
<dbReference type="Gene3D" id="2.40.30.170">
    <property type="match status" value="1"/>
</dbReference>
<dbReference type="RefSeq" id="WP_019439745.1">
    <property type="nucleotide sequence ID" value="NZ_ALOE01000004.1"/>
</dbReference>
<evidence type="ECO:0000259" key="4">
    <source>
        <dbReference type="Pfam" id="PF25973"/>
    </source>
</evidence>
<proteinExistence type="inferred from homology"/>
<dbReference type="Gene3D" id="2.40.50.100">
    <property type="match status" value="1"/>
</dbReference>